<dbReference type="Pfam" id="PF03896">
    <property type="entry name" value="TRAP_alpha"/>
    <property type="match status" value="1"/>
</dbReference>
<dbReference type="EMBL" id="JXLN01010568">
    <property type="protein sequence ID" value="KPM05955.1"/>
    <property type="molecule type" value="Genomic_DNA"/>
</dbReference>
<keyword evidence="4 13" id="KW-0812">Transmembrane</keyword>
<evidence type="ECO:0000313" key="15">
    <source>
        <dbReference type="EMBL" id="KAF7493152.1"/>
    </source>
</evidence>
<proteinExistence type="inferred from homology"/>
<sequence>MKILRNFWLLLFLGISFISVLEKANLFLVNAADEDTVEGEDSDSVKVDGNDVTKTSEDDEDTVEGYKSSPDADIIYMFTKPVGDGLELPIGKEVHFLVGFHNRGQKDFFVDTMDASFRYSADFSFSLQNFTSFAYNRVVKPKQEVTLSYQFFISEAYSPRPYGLTVNLHYRDAENNQFLSAVFNETVNIVELDETLNSETFFLFLVLAGLAILALFGIYQLFQSFGKKHIPMPSKPKYETGTINNENVDYDWLPKEMIKKLNKSPNPSKPNSPRQRRAKKE</sequence>
<keyword evidence="8 13" id="KW-0472">Membrane</keyword>
<evidence type="ECO:0000256" key="2">
    <source>
        <dbReference type="ARBA" id="ARBA00006776"/>
    </source>
</evidence>
<dbReference type="PANTHER" id="PTHR12924:SF0">
    <property type="entry name" value="TRANSLOCON-ASSOCIATED PROTEIN SUBUNIT ALPHA"/>
    <property type="match status" value="1"/>
</dbReference>
<evidence type="ECO:0000256" key="8">
    <source>
        <dbReference type="ARBA" id="ARBA00023136"/>
    </source>
</evidence>
<feature type="signal peptide" evidence="14">
    <location>
        <begin position="1"/>
        <end position="23"/>
    </location>
</feature>
<dbReference type="EnsemblMetazoa" id="SSS_6881s_mrna">
    <property type="protein sequence ID" value="KAF7493152.1"/>
    <property type="gene ID" value="SSS_6881"/>
</dbReference>
<evidence type="ECO:0000256" key="12">
    <source>
        <dbReference type="SAM" id="MobiDB-lite"/>
    </source>
</evidence>
<evidence type="ECO:0000256" key="7">
    <source>
        <dbReference type="ARBA" id="ARBA00022989"/>
    </source>
</evidence>
<dbReference type="InterPro" id="IPR005595">
    <property type="entry name" value="TRAP_alpha"/>
</dbReference>
<evidence type="ECO:0000313" key="19">
    <source>
        <dbReference type="Proteomes" id="UP000616769"/>
    </source>
</evidence>
<feature type="region of interest" description="Disordered" evidence="12">
    <location>
        <begin position="260"/>
        <end position="281"/>
    </location>
</feature>
<keyword evidence="18" id="KW-1185">Reference proteome</keyword>
<evidence type="ECO:0000313" key="16">
    <source>
        <dbReference type="EMBL" id="KPM05955.1"/>
    </source>
</evidence>
<organism evidence="16 19">
    <name type="scientific">Sarcoptes scabiei</name>
    <name type="common">Itch mite</name>
    <name type="synonym">Acarus scabiei</name>
    <dbReference type="NCBI Taxonomy" id="52283"/>
    <lineage>
        <taxon>Eukaryota</taxon>
        <taxon>Metazoa</taxon>
        <taxon>Ecdysozoa</taxon>
        <taxon>Arthropoda</taxon>
        <taxon>Chelicerata</taxon>
        <taxon>Arachnida</taxon>
        <taxon>Acari</taxon>
        <taxon>Acariformes</taxon>
        <taxon>Sarcoptiformes</taxon>
        <taxon>Astigmata</taxon>
        <taxon>Psoroptidia</taxon>
        <taxon>Sarcoptoidea</taxon>
        <taxon>Sarcoptidae</taxon>
        <taxon>Sarcoptinae</taxon>
        <taxon>Sarcoptes</taxon>
    </lineage>
</organism>
<keyword evidence="5 14" id="KW-0732">Signal</keyword>
<evidence type="ECO:0000256" key="10">
    <source>
        <dbReference type="ARBA" id="ARBA00025854"/>
    </source>
</evidence>
<feature type="compositionally biased region" description="Basic and acidic residues" evidence="12">
    <location>
        <begin position="43"/>
        <end position="56"/>
    </location>
</feature>
<keyword evidence="6" id="KW-0256">Endoplasmic reticulum</keyword>
<evidence type="ECO:0000313" key="17">
    <source>
        <dbReference type="EnsemblMetazoa" id="KAF7493152.1"/>
    </source>
</evidence>
<reference evidence="16 19" key="1">
    <citation type="journal article" date="2015" name="Parasit. Vectors">
        <title>Draft genome of the scabies mite.</title>
        <authorList>
            <person name="Rider S.D.Jr."/>
            <person name="Morgan M.S."/>
            <person name="Arlian L.G."/>
        </authorList>
    </citation>
    <scope>NUCLEOTIDE SEQUENCE [LARGE SCALE GENOMIC DNA]</scope>
    <source>
        <strain evidence="16">Arlian Lab</strain>
    </source>
</reference>
<evidence type="ECO:0000313" key="18">
    <source>
        <dbReference type="Proteomes" id="UP000070412"/>
    </source>
</evidence>
<protein>
    <recommendedName>
        <fullName evidence="3">Translocon-associated protein subunit alpha</fullName>
    </recommendedName>
    <alternativeName>
        <fullName evidence="11">Signal sequence receptor subunit alpha</fullName>
    </alternativeName>
</protein>
<keyword evidence="7 13" id="KW-1133">Transmembrane helix</keyword>
<evidence type="ECO:0000256" key="13">
    <source>
        <dbReference type="SAM" id="Phobius"/>
    </source>
</evidence>
<feature type="compositionally biased region" description="Low complexity" evidence="12">
    <location>
        <begin position="263"/>
        <end position="273"/>
    </location>
</feature>
<comment type="subunit">
    <text evidence="10">Heterotetramer of TRAP-alpha, TRAP-beta, TRAP-delta and TRAP-gamma. Interacts with palmitoylated calnexin (CALX), the interaction is required for efficient folding of glycosylated proteins.</text>
</comment>
<feature type="region of interest" description="Disordered" evidence="12">
    <location>
        <begin position="39"/>
        <end position="65"/>
    </location>
</feature>
<dbReference type="OrthoDB" id="1926781at2759"/>
<dbReference type="PANTHER" id="PTHR12924">
    <property type="entry name" value="TRANSLOCON-ASSOCIATED PROTEIN, ALPHA SUBUNIT"/>
    <property type="match status" value="1"/>
</dbReference>
<evidence type="ECO:0000256" key="5">
    <source>
        <dbReference type="ARBA" id="ARBA00022729"/>
    </source>
</evidence>
<evidence type="ECO:0000256" key="14">
    <source>
        <dbReference type="SAM" id="SignalP"/>
    </source>
</evidence>
<dbReference type="Proteomes" id="UP000616769">
    <property type="component" value="Unassembled WGS sequence"/>
</dbReference>
<accession>A0A132A5Q7</accession>
<evidence type="ECO:0000256" key="11">
    <source>
        <dbReference type="ARBA" id="ARBA00031071"/>
    </source>
</evidence>
<evidence type="ECO:0000256" key="6">
    <source>
        <dbReference type="ARBA" id="ARBA00022824"/>
    </source>
</evidence>
<gene>
    <name evidence="16" type="ORF">QR98_0044280</name>
    <name evidence="15" type="ORF">SSS_6881</name>
</gene>
<reference evidence="17" key="4">
    <citation type="submission" date="2022-06" db="UniProtKB">
        <authorList>
            <consortium name="EnsemblMetazoa"/>
        </authorList>
    </citation>
    <scope>IDENTIFICATION</scope>
</reference>
<evidence type="ECO:0000256" key="1">
    <source>
        <dbReference type="ARBA" id="ARBA00004115"/>
    </source>
</evidence>
<comment type="subcellular location">
    <subcellularLocation>
        <location evidence="1">Endoplasmic reticulum membrane</location>
        <topology evidence="1">Single-pass type I membrane protein</topology>
    </subcellularLocation>
</comment>
<evidence type="ECO:0000256" key="9">
    <source>
        <dbReference type="ARBA" id="ARBA00025620"/>
    </source>
</evidence>
<name>A0A132A5Q7_SARSC</name>
<dbReference type="OMA" id="TFPYSFT"/>
<dbReference type="GO" id="GO:0005789">
    <property type="term" value="C:endoplasmic reticulum membrane"/>
    <property type="evidence" value="ECO:0007669"/>
    <property type="project" value="UniProtKB-SubCell"/>
</dbReference>
<dbReference type="AlphaFoldDB" id="A0A132A5Q7"/>
<reference evidence="15" key="3">
    <citation type="submission" date="2020-01" db="EMBL/GenBank/DDBJ databases">
        <authorList>
            <person name="Korhonen P.K.K."/>
            <person name="Guangxu M.G."/>
            <person name="Wang T.W."/>
            <person name="Stroehlein A.J.S."/>
            <person name="Young N.D."/>
            <person name="Ang C.-S.A."/>
            <person name="Fernando D.W.F."/>
            <person name="Lu H.L."/>
            <person name="Taylor S.T."/>
            <person name="Ehtesham M.E.M."/>
            <person name="Najaraj S.H.N."/>
            <person name="Harsha G.H.G."/>
            <person name="Madugundu A.M."/>
            <person name="Renuse S.R."/>
            <person name="Holt D.H."/>
            <person name="Pandey A.P."/>
            <person name="Papenfuss A.P."/>
            <person name="Gasser R.B.G."/>
            <person name="Fischer K.F."/>
        </authorList>
    </citation>
    <scope>NUCLEOTIDE SEQUENCE</scope>
    <source>
        <strain evidence="15">SSS_KF_BRIS2020</strain>
    </source>
</reference>
<comment type="similarity">
    <text evidence="2">Belongs to the TRAP-alpha family.</text>
</comment>
<evidence type="ECO:0000256" key="4">
    <source>
        <dbReference type="ARBA" id="ARBA00022692"/>
    </source>
</evidence>
<feature type="chain" id="PRO_5010784447" description="Translocon-associated protein subunit alpha" evidence="14">
    <location>
        <begin position="24"/>
        <end position="281"/>
    </location>
</feature>
<evidence type="ECO:0000256" key="3">
    <source>
        <dbReference type="ARBA" id="ARBA00020280"/>
    </source>
</evidence>
<feature type="transmembrane region" description="Helical" evidence="13">
    <location>
        <begin position="201"/>
        <end position="222"/>
    </location>
</feature>
<dbReference type="EMBL" id="WVUK01000056">
    <property type="protein sequence ID" value="KAF7493152.1"/>
    <property type="molecule type" value="Genomic_DNA"/>
</dbReference>
<dbReference type="VEuPathDB" id="VectorBase:SSCA000110"/>
<reference evidence="18" key="2">
    <citation type="journal article" date="2020" name="PLoS Negl. Trop. Dis.">
        <title>High-quality nuclear genome for Sarcoptes scabiei-A critical resource for a neglected parasite.</title>
        <authorList>
            <person name="Korhonen P.K."/>
            <person name="Gasser R.B."/>
            <person name="Ma G."/>
            <person name="Wang T."/>
            <person name="Stroehlein A.J."/>
            <person name="Young N.D."/>
            <person name="Ang C.S."/>
            <person name="Fernando D.D."/>
            <person name="Lu H.C."/>
            <person name="Taylor S."/>
            <person name="Reynolds S.L."/>
            <person name="Mofiz E."/>
            <person name="Najaraj S.H."/>
            <person name="Gowda H."/>
            <person name="Madugundu A."/>
            <person name="Renuse S."/>
            <person name="Holt D."/>
            <person name="Pandey A."/>
            <person name="Papenfuss A.T."/>
            <person name="Fischer K."/>
        </authorList>
    </citation>
    <scope>NUCLEOTIDE SEQUENCE [LARGE SCALE GENOMIC DNA]</scope>
</reference>
<dbReference type="Proteomes" id="UP000070412">
    <property type="component" value="Unassembled WGS sequence"/>
</dbReference>
<comment type="function">
    <text evidence="9">TRAP proteins are part of a complex whose function is to bind calcium to the ER membrane and thereby regulate the retention of ER resident proteins. May be involved in the recycling of the translocation apparatus after completion of the translocation process or may function as a membrane-bound chaperone facilitating folding of translocated proteins.</text>
</comment>